<evidence type="ECO:0000259" key="7">
    <source>
        <dbReference type="Pfam" id="PF02770"/>
    </source>
</evidence>
<comment type="similarity">
    <text evidence="2 5">Belongs to the acyl-CoA dehydrogenase family.</text>
</comment>
<feature type="domain" description="Acyl-CoA oxidase/dehydrogenase middle" evidence="7">
    <location>
        <begin position="164"/>
        <end position="238"/>
    </location>
</feature>
<dbReference type="InterPro" id="IPR037069">
    <property type="entry name" value="AcylCoA_DH/ox_N_sf"/>
</dbReference>
<keyword evidence="4 5" id="KW-0274">FAD</keyword>
<dbReference type="PANTHER" id="PTHR42803:SF3">
    <property type="entry name" value="ACYL-COA DEHYDROGENASE-RELATED"/>
    <property type="match status" value="1"/>
</dbReference>
<dbReference type="InterPro" id="IPR006091">
    <property type="entry name" value="Acyl-CoA_Oxase/DH_mid-dom"/>
</dbReference>
<evidence type="ECO:0000256" key="2">
    <source>
        <dbReference type="ARBA" id="ARBA00009347"/>
    </source>
</evidence>
<evidence type="ECO:0000256" key="3">
    <source>
        <dbReference type="ARBA" id="ARBA00022630"/>
    </source>
</evidence>
<feature type="domain" description="Acetyl-CoA dehydrogenase-like C-terminal" evidence="9">
    <location>
        <begin position="478"/>
        <end position="603"/>
    </location>
</feature>
<dbReference type="InterPro" id="IPR052166">
    <property type="entry name" value="Diverse_Acyl-CoA_DH"/>
</dbReference>
<evidence type="ECO:0000259" key="8">
    <source>
        <dbReference type="Pfam" id="PF02771"/>
    </source>
</evidence>
<comment type="cofactor">
    <cofactor evidence="1 5">
        <name>FAD</name>
        <dbReference type="ChEBI" id="CHEBI:57692"/>
    </cofactor>
</comment>
<dbReference type="Proteomes" id="UP001217838">
    <property type="component" value="Unassembled WGS sequence"/>
</dbReference>
<feature type="domain" description="Acyl-CoA dehydrogenase/oxidase N-terminal" evidence="8">
    <location>
        <begin position="42"/>
        <end position="159"/>
    </location>
</feature>
<dbReference type="RefSeq" id="WP_271993667.1">
    <property type="nucleotide sequence ID" value="NZ_JAQNDN010000001.1"/>
</dbReference>
<reference evidence="10 11" key="1">
    <citation type="submission" date="2022-11" db="EMBL/GenBank/DDBJ databases">
        <title>Minimal conservation of predation-associated metabolite biosynthetic gene clusters underscores biosynthetic potential of Myxococcota including descriptions for ten novel species: Archangium lansinium sp. nov., Myxococcus landrumus sp. nov., Nannocystis bai.</title>
        <authorList>
            <person name="Ahearne A."/>
            <person name="Stevens C."/>
            <person name="Dowd S."/>
        </authorList>
    </citation>
    <scope>NUCLEOTIDE SEQUENCE [LARGE SCALE GENOMIC DNA]</scope>
    <source>
        <strain evidence="10 11">NCELM</strain>
    </source>
</reference>
<protein>
    <submittedName>
        <fullName evidence="10">Acyl-CoA dehydrogenase</fullName>
    </submittedName>
</protein>
<dbReference type="InterPro" id="IPR036250">
    <property type="entry name" value="AcylCo_DH-like_C"/>
</dbReference>
<sequence length="609" mass="66341">MTAGNPLLSDRDVAFLLYEVHDAAALLRLPAFADHDREVFDLFLANARAFAREVLYPAYRPMDEAAPTFTGGRIQVHPRMRAIWPRLCELGVITASRPYAVGGQQLPRTVALLAEAYLMAANLGAYCYAGLTAGAAHLIEAFGSDDLKDRYMRRMYSGEWTGTMALTEPQAGSSLADIRTRATLRDDGTYAIQGGKIFISGGDHDLADNVVHLTLARIDGAPPGIKGISLFAIPRLYPTALRACEPGEDDALVDNDVSTAGMIHKIGWRGLPSLVINFGERGACRGELVGVPGHGLSYMFQMMNEARLMVGLNGIATAAVAYHESLAYARERRQGRPAGRRDPASPPVPIIEHADVRRMLLRQKAIVEGGLSLLVETARLTDLAHHADDEDVRRRSALLLDLLTPIAKSFAAERGYDSNILALQIHGGYGYSSEYLPEAWLRDQKLNSIHEGTTTIHGLDLLGRRALAPGALQALGREILQTCSQAQAAGVDLGDIAALQEAAGAAGALIAELAGRHLADPERMLRHSHDVLDIFMTVVVAWQWLRQATVARAALSRGTLSTAADEAFYRGKLQAAQYWLRTELPRVAPLARLCRDEEDSYAATRPEWF</sequence>
<accession>A0ABT5AZ42</accession>
<proteinExistence type="inferred from homology"/>
<dbReference type="Pfam" id="PF12806">
    <property type="entry name" value="Acyl-CoA_dh_C"/>
    <property type="match status" value="1"/>
</dbReference>
<dbReference type="Pfam" id="PF00441">
    <property type="entry name" value="Acyl-CoA_dh_1"/>
    <property type="match status" value="1"/>
</dbReference>
<evidence type="ECO:0000259" key="6">
    <source>
        <dbReference type="Pfam" id="PF00441"/>
    </source>
</evidence>
<evidence type="ECO:0000259" key="9">
    <source>
        <dbReference type="Pfam" id="PF12806"/>
    </source>
</evidence>
<dbReference type="Gene3D" id="1.20.140.10">
    <property type="entry name" value="Butyryl-CoA Dehydrogenase, subunit A, domain 3"/>
    <property type="match status" value="1"/>
</dbReference>
<dbReference type="SUPFAM" id="SSF47203">
    <property type="entry name" value="Acyl-CoA dehydrogenase C-terminal domain-like"/>
    <property type="match status" value="1"/>
</dbReference>
<dbReference type="InterPro" id="IPR025878">
    <property type="entry name" value="Acyl-CoA_dh-like_C_dom"/>
</dbReference>
<evidence type="ECO:0000313" key="10">
    <source>
        <dbReference type="EMBL" id="MDC0666217.1"/>
    </source>
</evidence>
<dbReference type="PANTHER" id="PTHR42803">
    <property type="entry name" value="ACYL-COA DEHYDROGENASE"/>
    <property type="match status" value="1"/>
</dbReference>
<organism evidence="10 11">
    <name type="scientific">Nannocystis radixulma</name>
    <dbReference type="NCBI Taxonomy" id="2995305"/>
    <lineage>
        <taxon>Bacteria</taxon>
        <taxon>Pseudomonadati</taxon>
        <taxon>Myxococcota</taxon>
        <taxon>Polyangia</taxon>
        <taxon>Nannocystales</taxon>
        <taxon>Nannocystaceae</taxon>
        <taxon>Nannocystis</taxon>
    </lineage>
</organism>
<keyword evidence="3 5" id="KW-0285">Flavoprotein</keyword>
<evidence type="ECO:0000313" key="11">
    <source>
        <dbReference type="Proteomes" id="UP001217838"/>
    </source>
</evidence>
<dbReference type="Pfam" id="PF02770">
    <property type="entry name" value="Acyl-CoA_dh_M"/>
    <property type="match status" value="1"/>
</dbReference>
<dbReference type="Gene3D" id="1.10.540.10">
    <property type="entry name" value="Acyl-CoA dehydrogenase/oxidase, N-terminal domain"/>
    <property type="match status" value="1"/>
</dbReference>
<keyword evidence="5" id="KW-0560">Oxidoreductase</keyword>
<dbReference type="Pfam" id="PF02771">
    <property type="entry name" value="Acyl-CoA_dh_N"/>
    <property type="match status" value="1"/>
</dbReference>
<dbReference type="Gene3D" id="2.40.110.10">
    <property type="entry name" value="Butyryl-CoA Dehydrogenase, subunit A, domain 2"/>
    <property type="match status" value="1"/>
</dbReference>
<keyword evidence="11" id="KW-1185">Reference proteome</keyword>
<dbReference type="EMBL" id="JAQNDN010000001">
    <property type="protein sequence ID" value="MDC0666217.1"/>
    <property type="molecule type" value="Genomic_DNA"/>
</dbReference>
<dbReference type="InterPro" id="IPR009100">
    <property type="entry name" value="AcylCoA_DH/oxidase_NM_dom_sf"/>
</dbReference>
<dbReference type="InterPro" id="IPR046373">
    <property type="entry name" value="Acyl-CoA_Oxase/DH_mid-dom_sf"/>
</dbReference>
<comment type="caution">
    <text evidence="10">The sequence shown here is derived from an EMBL/GenBank/DDBJ whole genome shotgun (WGS) entry which is preliminary data.</text>
</comment>
<evidence type="ECO:0000256" key="1">
    <source>
        <dbReference type="ARBA" id="ARBA00001974"/>
    </source>
</evidence>
<feature type="domain" description="Acyl-CoA dehydrogenase/oxidase C-terminal" evidence="6">
    <location>
        <begin position="293"/>
        <end position="459"/>
    </location>
</feature>
<dbReference type="SUPFAM" id="SSF56645">
    <property type="entry name" value="Acyl-CoA dehydrogenase NM domain-like"/>
    <property type="match status" value="1"/>
</dbReference>
<evidence type="ECO:0000256" key="4">
    <source>
        <dbReference type="ARBA" id="ARBA00022827"/>
    </source>
</evidence>
<dbReference type="InterPro" id="IPR009075">
    <property type="entry name" value="AcylCo_DH/oxidase_C"/>
</dbReference>
<evidence type="ECO:0000256" key="5">
    <source>
        <dbReference type="RuleBase" id="RU362125"/>
    </source>
</evidence>
<name>A0ABT5AZ42_9BACT</name>
<gene>
    <name evidence="10" type="ORF">POL58_00645</name>
</gene>
<dbReference type="InterPro" id="IPR013786">
    <property type="entry name" value="AcylCoA_DH/ox_N"/>
</dbReference>